<evidence type="ECO:0000313" key="3">
    <source>
        <dbReference type="Proteomes" id="UP001516464"/>
    </source>
</evidence>
<dbReference type="InterPro" id="IPR005135">
    <property type="entry name" value="Endo/exonuclease/phosphatase"/>
</dbReference>
<reference evidence="2 3" key="1">
    <citation type="submission" date="2019-01" db="EMBL/GenBank/DDBJ databases">
        <title>Genomes sequencing and comparative genomics of infectious freshwater microsporidia, Cucumispora dikerogammari and Thelohania contejeani.</title>
        <authorList>
            <person name="Cormier A."/>
            <person name="Giraud I."/>
            <person name="Wattier R."/>
            <person name="Teixeira M."/>
            <person name="Grandjean F."/>
            <person name="Rigaud T."/>
            <person name="Cordaux R."/>
        </authorList>
    </citation>
    <scope>NUCLEOTIDE SEQUENCE [LARGE SCALE GENOMIC DNA]</scope>
    <source>
        <strain evidence="2">T1</strain>
        <tissue evidence="2">Spores</tissue>
    </source>
</reference>
<proteinExistence type="predicted"/>
<feature type="domain" description="Endonuclease/exonuclease/phosphatase" evidence="1">
    <location>
        <begin position="6"/>
        <end position="100"/>
    </location>
</feature>
<keyword evidence="3" id="KW-1185">Reference proteome</keyword>
<name>A0ABQ7HYE0_9MICR</name>
<evidence type="ECO:0000313" key="2">
    <source>
        <dbReference type="EMBL" id="KAF7683168.1"/>
    </source>
</evidence>
<dbReference type="EMBL" id="SBIQ01000120">
    <property type="protein sequence ID" value="KAF7683168.1"/>
    <property type="molecule type" value="Genomic_DNA"/>
</dbReference>
<dbReference type="PANTHER" id="PTHR33395">
    <property type="entry name" value="TRANSCRIPTASE, PUTATIVE-RELATED-RELATED"/>
    <property type="match status" value="1"/>
</dbReference>
<dbReference type="InterPro" id="IPR036691">
    <property type="entry name" value="Endo/exonu/phosph_ase_sf"/>
</dbReference>
<evidence type="ECO:0000259" key="1">
    <source>
        <dbReference type="Pfam" id="PF14529"/>
    </source>
</evidence>
<sequence>MILREVIQKAERDKARLMILGDFNMKTIDWEAYDAGTEDFWTCRFMNLFLEAFMYQHVKQPTRMRGGDVPSVLDLIFTRKEEEIFDIQYLPPIGKSDHVLLEVKYAIWYDIEENVGSETTEKLDYKKGQYRSLREFLNGFDWNGLLLGKEINEMYDKFCEIYDKGTQIFIPKQRSKCRKQDWFNRNCERAREQKTKKWNQYRKRPNPQTYHNYKQVQN</sequence>
<dbReference type="Pfam" id="PF14529">
    <property type="entry name" value="Exo_endo_phos_2"/>
    <property type="match status" value="1"/>
</dbReference>
<dbReference type="PANTHER" id="PTHR33395:SF21">
    <property type="entry name" value="PERICARDIN"/>
    <property type="match status" value="1"/>
</dbReference>
<dbReference type="Proteomes" id="UP001516464">
    <property type="component" value="Unassembled WGS sequence"/>
</dbReference>
<dbReference type="SUPFAM" id="SSF56219">
    <property type="entry name" value="DNase I-like"/>
    <property type="match status" value="1"/>
</dbReference>
<gene>
    <name evidence="2" type="ORF">TCON_1630</name>
</gene>
<protein>
    <recommendedName>
        <fullName evidence="1">Endonuclease/exonuclease/phosphatase domain-containing protein</fullName>
    </recommendedName>
</protein>
<comment type="caution">
    <text evidence="2">The sequence shown here is derived from an EMBL/GenBank/DDBJ whole genome shotgun (WGS) entry which is preliminary data.</text>
</comment>
<dbReference type="Gene3D" id="3.60.10.10">
    <property type="entry name" value="Endonuclease/exonuclease/phosphatase"/>
    <property type="match status" value="1"/>
</dbReference>
<organism evidence="2 3">
    <name type="scientific">Astathelohania contejeani</name>
    <dbReference type="NCBI Taxonomy" id="164912"/>
    <lineage>
        <taxon>Eukaryota</taxon>
        <taxon>Fungi</taxon>
        <taxon>Fungi incertae sedis</taxon>
        <taxon>Microsporidia</taxon>
        <taxon>Astathelohaniidae</taxon>
        <taxon>Astathelohania</taxon>
    </lineage>
</organism>
<accession>A0ABQ7HYE0</accession>
<feature type="non-terminal residue" evidence="2">
    <location>
        <position position="218"/>
    </location>
</feature>